<dbReference type="Pfam" id="PF05708">
    <property type="entry name" value="Peptidase_C92"/>
    <property type="match status" value="1"/>
</dbReference>
<evidence type="ECO:0000313" key="3">
    <source>
        <dbReference type="Proteomes" id="UP000031802"/>
    </source>
</evidence>
<organism evidence="2 3">
    <name type="scientific">Sphingobacterium deserti</name>
    <dbReference type="NCBI Taxonomy" id="1229276"/>
    <lineage>
        <taxon>Bacteria</taxon>
        <taxon>Pseudomonadati</taxon>
        <taxon>Bacteroidota</taxon>
        <taxon>Sphingobacteriia</taxon>
        <taxon>Sphingobacteriales</taxon>
        <taxon>Sphingobacteriaceae</taxon>
        <taxon>Sphingobacterium</taxon>
    </lineage>
</organism>
<feature type="signal peptide" evidence="1">
    <location>
        <begin position="1"/>
        <end position="23"/>
    </location>
</feature>
<evidence type="ECO:0000256" key="1">
    <source>
        <dbReference type="SAM" id="SignalP"/>
    </source>
</evidence>
<dbReference type="STRING" id="1229276.DI53_0311"/>
<proteinExistence type="predicted"/>
<keyword evidence="3" id="KW-1185">Reference proteome</keyword>
<feature type="chain" id="PRO_5002124407" evidence="1">
    <location>
        <begin position="24"/>
        <end position="221"/>
    </location>
</feature>
<dbReference type="eggNOG" id="COG0791">
    <property type="taxonomic scope" value="Bacteria"/>
</dbReference>
<protein>
    <submittedName>
        <fullName evidence="2">Peptidoglycan peptidase</fullName>
    </submittedName>
</protein>
<dbReference type="Gene3D" id="3.90.1720.10">
    <property type="entry name" value="endopeptidase domain like (from Nostoc punctiforme)"/>
    <property type="match status" value="1"/>
</dbReference>
<dbReference type="InterPro" id="IPR038765">
    <property type="entry name" value="Papain-like_cys_pep_sf"/>
</dbReference>
<evidence type="ECO:0000313" key="2">
    <source>
        <dbReference type="EMBL" id="KGE15877.1"/>
    </source>
</evidence>
<dbReference type="Proteomes" id="UP000031802">
    <property type="component" value="Unassembled WGS sequence"/>
</dbReference>
<gene>
    <name evidence="2" type="ORF">DI53_0311</name>
</gene>
<comment type="caution">
    <text evidence="2">The sequence shown here is derived from an EMBL/GenBank/DDBJ whole genome shotgun (WGS) entry which is preliminary data.</text>
</comment>
<reference evidence="2 3" key="2">
    <citation type="journal article" date="2015" name="PLoS ONE">
        <title>Whole-Genome Optical Mapping and Finished Genome Sequence of Sphingobacterium deserti sp. nov., a New Species Isolated from the Western Desert of China.</title>
        <authorList>
            <person name="Teng C."/>
            <person name="Zhou Z."/>
            <person name="Molnar I."/>
            <person name="Li X."/>
            <person name="Tang R."/>
            <person name="Chen M."/>
            <person name="Wang L."/>
            <person name="Su S."/>
            <person name="Zhang W."/>
            <person name="Lin M."/>
        </authorList>
    </citation>
    <scope>NUCLEOTIDE SEQUENCE [LARGE SCALE GENOMIC DNA]</scope>
    <source>
        <strain evidence="3">ACCC05744</strain>
    </source>
</reference>
<dbReference type="InterPro" id="IPR024453">
    <property type="entry name" value="Peptidase_C92"/>
</dbReference>
<dbReference type="SUPFAM" id="SSF54001">
    <property type="entry name" value="Cysteine proteinases"/>
    <property type="match status" value="1"/>
</dbReference>
<sequence length="221" mass="25372">MKKGWKYFCLGIVLLLNCGYMHAGRDLPSSTGRRPYISNISWEQFQSGDIIFQTSLSGQSKAIMLATESPYSHCGIIWRENNELYVWEAVQSVKKTPFKEWIAQGKNKAFQVKRLRNADALLPQAAFAKLNEELKQHEGKPYDTAFEWSVEKVYCSELVYKVYERAIGLKIGKLQKMKELNLGNSTVQSQLKKRYGSRIPFDMLVITPAAIYQSELLMDIE</sequence>
<dbReference type="NCBIfam" id="NF007458">
    <property type="entry name" value="PRK10030.1"/>
    <property type="match status" value="1"/>
</dbReference>
<dbReference type="PATRIC" id="fig|1229276.3.peg.321"/>
<accession>A0A0B8T343</accession>
<dbReference type="RefSeq" id="WP_037494627.1">
    <property type="nucleotide sequence ID" value="NZ_JJMU01000004.1"/>
</dbReference>
<reference evidence="3" key="1">
    <citation type="submission" date="2014-04" db="EMBL/GenBank/DDBJ databases">
        <title>Whole-Genome optical mapping and complete genome sequence of Sphingobacterium deserti sp. nov., a new spaces isolated from desert in the west of China.</title>
        <authorList>
            <person name="Teng C."/>
            <person name="Zhou Z."/>
            <person name="Li X."/>
            <person name="Chen M."/>
            <person name="Lin M."/>
            <person name="Wang L."/>
            <person name="Su S."/>
            <person name="Zhang C."/>
            <person name="Zhang W."/>
        </authorList>
    </citation>
    <scope>NUCLEOTIDE SEQUENCE [LARGE SCALE GENOMIC DNA]</scope>
    <source>
        <strain evidence="3">ACCC05744</strain>
    </source>
</reference>
<keyword evidence="1" id="KW-0732">Signal</keyword>
<dbReference type="EMBL" id="JJMU01000004">
    <property type="protein sequence ID" value="KGE15877.1"/>
    <property type="molecule type" value="Genomic_DNA"/>
</dbReference>
<name>A0A0B8T343_9SPHI</name>
<dbReference type="OrthoDB" id="195541at2"/>
<dbReference type="AlphaFoldDB" id="A0A0B8T343"/>